<keyword evidence="1" id="KW-0067">ATP-binding</keyword>
<feature type="compositionally biased region" description="Polar residues" evidence="2">
    <location>
        <begin position="79"/>
        <end position="95"/>
    </location>
</feature>
<comment type="cofactor">
    <cofactor evidence="1">
        <name>Mg(2+)</name>
        <dbReference type="ChEBI" id="CHEBI:18420"/>
    </cofactor>
</comment>
<protein>
    <recommendedName>
        <fullName evidence="1">ATP-dependent DNA helicase</fullName>
        <ecNumber evidence="1">5.6.2.3</ecNumber>
    </recommendedName>
</protein>
<dbReference type="GO" id="GO:0006281">
    <property type="term" value="P:DNA repair"/>
    <property type="evidence" value="ECO:0007669"/>
    <property type="project" value="UniProtKB-KW"/>
</dbReference>
<feature type="domain" description="Helitron helicase-like" evidence="4">
    <location>
        <begin position="351"/>
        <end position="445"/>
    </location>
</feature>
<proteinExistence type="inferred from homology"/>
<dbReference type="GO" id="GO:0005524">
    <property type="term" value="F:ATP binding"/>
    <property type="evidence" value="ECO:0007669"/>
    <property type="project" value="UniProtKB-KW"/>
</dbReference>
<dbReference type="InterPro" id="IPR027417">
    <property type="entry name" value="P-loop_NTPase"/>
</dbReference>
<comment type="caution">
    <text evidence="5">The sequence shown here is derived from an EMBL/GenBank/DDBJ whole genome shotgun (WGS) entry which is preliminary data.</text>
</comment>
<dbReference type="GO" id="GO:0006310">
    <property type="term" value="P:DNA recombination"/>
    <property type="evidence" value="ECO:0007669"/>
    <property type="project" value="UniProtKB-KW"/>
</dbReference>
<evidence type="ECO:0000313" key="5">
    <source>
        <dbReference type="EMBL" id="KAL0418749.1"/>
    </source>
</evidence>
<keyword evidence="1" id="KW-0547">Nucleotide-binding</keyword>
<evidence type="ECO:0000256" key="1">
    <source>
        <dbReference type="RuleBase" id="RU363044"/>
    </source>
</evidence>
<dbReference type="PANTHER" id="PTHR10492:SF100">
    <property type="entry name" value="ATP-DEPENDENT DNA HELICASE"/>
    <property type="match status" value="1"/>
</dbReference>
<dbReference type="SUPFAM" id="SSF52540">
    <property type="entry name" value="P-loop containing nucleoside triphosphate hydrolases"/>
    <property type="match status" value="1"/>
</dbReference>
<dbReference type="InterPro" id="IPR025476">
    <property type="entry name" value="Helitron_helicase-like"/>
</dbReference>
<dbReference type="Gene3D" id="3.40.50.300">
    <property type="entry name" value="P-loop containing nucleotide triphosphate hydrolases"/>
    <property type="match status" value="1"/>
</dbReference>
<keyword evidence="1" id="KW-0227">DNA damage</keyword>
<feature type="compositionally biased region" description="Basic and acidic residues" evidence="2">
    <location>
        <begin position="10"/>
        <end position="36"/>
    </location>
</feature>
<dbReference type="EC" id="5.6.2.3" evidence="1"/>
<dbReference type="AlphaFoldDB" id="A0AAW2UN26"/>
<organism evidence="5">
    <name type="scientific">Sesamum radiatum</name>
    <name type="common">Black benniseed</name>
    <dbReference type="NCBI Taxonomy" id="300843"/>
    <lineage>
        <taxon>Eukaryota</taxon>
        <taxon>Viridiplantae</taxon>
        <taxon>Streptophyta</taxon>
        <taxon>Embryophyta</taxon>
        <taxon>Tracheophyta</taxon>
        <taxon>Spermatophyta</taxon>
        <taxon>Magnoliopsida</taxon>
        <taxon>eudicotyledons</taxon>
        <taxon>Gunneridae</taxon>
        <taxon>Pentapetalae</taxon>
        <taxon>asterids</taxon>
        <taxon>lamiids</taxon>
        <taxon>Lamiales</taxon>
        <taxon>Pedaliaceae</taxon>
        <taxon>Sesamum</taxon>
    </lineage>
</organism>
<dbReference type="GO" id="GO:0000723">
    <property type="term" value="P:telomere maintenance"/>
    <property type="evidence" value="ECO:0007669"/>
    <property type="project" value="InterPro"/>
</dbReference>
<dbReference type="Pfam" id="PF05970">
    <property type="entry name" value="PIF1"/>
    <property type="match status" value="1"/>
</dbReference>
<dbReference type="GO" id="GO:0043139">
    <property type="term" value="F:5'-3' DNA helicase activity"/>
    <property type="evidence" value="ECO:0007669"/>
    <property type="project" value="UniProtKB-EC"/>
</dbReference>
<sequence>MAQSNSDTLPNKEYKRIQSNERRREAYNNKSAEEKNKLNARRRALYAQKSSIKKLHTLAASFSFPTSQAFHHVRDGRSRSLSSTNNTHESQTTRQVDAMDEESLHYPLSDDYHVTFGIPLDIQALEHRTSHDKDENQVNFDFGSEDINNSTPKVFGFGRLAKIGESPWCLPEAPVCMHCGAKRFHREPPGFCCSNGQVSLSALNVPNELRDLFFGSSQMCLHFKANSRTYNNAFAFTSFGVTYDKELCPVSDKLKQELVLMIMKLLEVNPYSFFFRSLREIPELHDYKIILRADPGLDQRIYNVPTVDQVAAIWKDSDECEESQSRDIRVYPKSVAEKFSPKRETISAREYYCYRLQMRAGDKSILLHSNRLLQQYVNDMYIKVETQRLDYFRHEQRQKNARIESLQGIVDSLGIHGENDPNKIGQRIILPASFIGGPRDMQNFLNTFWDTKDKIWGTRKRGTVVGRIANASPVEGERYYLRILLQNIRGPTSFDSLKTIQGKYHDTFRDAAASLGLLDSDSSLEECLEEASQYQMPYSLRRLFSTILMYCSPANPTKLWEKFKPHMSEDFRRQGYLSEHEIEIKTLEGINEFLETLGRSLKEFHLSSVPMNLFDSDKFTKEYNHERKIEVSEADLLSIEKLNDDQRHAFNIITEKIYSSSSGTYFIDGPGGSGKTFLYRALLADVRSRGYIALAVATSGVAAALLPGGRTAHSRFKIPIDIDGKTKCKISKQTTLAKLLLSAKLIIWDEISMARRQIIEALDDILQDLTNCDNPFGGKVVVFGGDYRQIAPVVVGGKKEDTIDASFCKFFVVSQC</sequence>
<keyword evidence="1" id="KW-0347">Helicase</keyword>
<accession>A0AAW2UN26</accession>
<dbReference type="EMBL" id="JACGWJ010000005">
    <property type="protein sequence ID" value="KAL0418749.1"/>
    <property type="molecule type" value="Genomic_DNA"/>
</dbReference>
<dbReference type="PANTHER" id="PTHR10492">
    <property type="match status" value="1"/>
</dbReference>
<comment type="catalytic activity">
    <reaction evidence="1">
        <text>ATP + H2O = ADP + phosphate + H(+)</text>
        <dbReference type="Rhea" id="RHEA:13065"/>
        <dbReference type="ChEBI" id="CHEBI:15377"/>
        <dbReference type="ChEBI" id="CHEBI:15378"/>
        <dbReference type="ChEBI" id="CHEBI:30616"/>
        <dbReference type="ChEBI" id="CHEBI:43474"/>
        <dbReference type="ChEBI" id="CHEBI:456216"/>
        <dbReference type="EC" id="5.6.2.3"/>
    </reaction>
</comment>
<evidence type="ECO:0000259" key="4">
    <source>
        <dbReference type="Pfam" id="PF14214"/>
    </source>
</evidence>
<evidence type="ECO:0000256" key="2">
    <source>
        <dbReference type="SAM" id="MobiDB-lite"/>
    </source>
</evidence>
<dbReference type="InterPro" id="IPR010285">
    <property type="entry name" value="DNA_helicase_pif1-like_DEAD"/>
</dbReference>
<feature type="region of interest" description="Disordered" evidence="2">
    <location>
        <begin position="1"/>
        <end position="36"/>
    </location>
</feature>
<reference evidence="5" key="1">
    <citation type="submission" date="2020-06" db="EMBL/GenBank/DDBJ databases">
        <authorList>
            <person name="Li T."/>
            <person name="Hu X."/>
            <person name="Zhang T."/>
            <person name="Song X."/>
            <person name="Zhang H."/>
            <person name="Dai N."/>
            <person name="Sheng W."/>
            <person name="Hou X."/>
            <person name="Wei L."/>
        </authorList>
    </citation>
    <scope>NUCLEOTIDE SEQUENCE</scope>
    <source>
        <strain evidence="5">G02</strain>
        <tissue evidence="5">Leaf</tissue>
    </source>
</reference>
<keyword evidence="1" id="KW-0234">DNA repair</keyword>
<dbReference type="Pfam" id="PF14214">
    <property type="entry name" value="Helitron_like_N"/>
    <property type="match status" value="1"/>
</dbReference>
<keyword evidence="1" id="KW-0233">DNA recombination</keyword>
<feature type="region of interest" description="Disordered" evidence="2">
    <location>
        <begin position="73"/>
        <end position="99"/>
    </location>
</feature>
<reference evidence="5" key="2">
    <citation type="journal article" date="2024" name="Plant">
        <title>Genomic evolution and insights into agronomic trait innovations of Sesamum species.</title>
        <authorList>
            <person name="Miao H."/>
            <person name="Wang L."/>
            <person name="Qu L."/>
            <person name="Liu H."/>
            <person name="Sun Y."/>
            <person name="Le M."/>
            <person name="Wang Q."/>
            <person name="Wei S."/>
            <person name="Zheng Y."/>
            <person name="Lin W."/>
            <person name="Duan Y."/>
            <person name="Cao H."/>
            <person name="Xiong S."/>
            <person name="Wang X."/>
            <person name="Wei L."/>
            <person name="Li C."/>
            <person name="Ma Q."/>
            <person name="Ju M."/>
            <person name="Zhao R."/>
            <person name="Li G."/>
            <person name="Mu C."/>
            <person name="Tian Q."/>
            <person name="Mei H."/>
            <person name="Zhang T."/>
            <person name="Gao T."/>
            <person name="Zhang H."/>
        </authorList>
    </citation>
    <scope>NUCLEOTIDE SEQUENCE</scope>
    <source>
        <strain evidence="5">G02</strain>
    </source>
</reference>
<feature type="domain" description="DNA helicase Pif1-like DEAD-box helicase" evidence="3">
    <location>
        <begin position="641"/>
        <end position="807"/>
    </location>
</feature>
<gene>
    <name evidence="5" type="ORF">Sradi_1288400</name>
</gene>
<name>A0AAW2UN26_SESRA</name>
<evidence type="ECO:0000259" key="3">
    <source>
        <dbReference type="Pfam" id="PF05970"/>
    </source>
</evidence>
<comment type="similarity">
    <text evidence="1">Belongs to the helicase family.</text>
</comment>
<keyword evidence="1" id="KW-0378">Hydrolase</keyword>
<dbReference type="GO" id="GO:0016787">
    <property type="term" value="F:hydrolase activity"/>
    <property type="evidence" value="ECO:0007669"/>
    <property type="project" value="UniProtKB-KW"/>
</dbReference>